<reference evidence="1" key="1">
    <citation type="submission" date="2018-02" db="EMBL/GenBank/DDBJ databases">
        <title>Rhizophora mucronata_Transcriptome.</title>
        <authorList>
            <person name="Meera S.P."/>
            <person name="Sreeshan A."/>
            <person name="Augustine A."/>
        </authorList>
    </citation>
    <scope>NUCLEOTIDE SEQUENCE</scope>
    <source>
        <tissue evidence="1">Leaf</tissue>
    </source>
</reference>
<organism evidence="1">
    <name type="scientific">Rhizophora mucronata</name>
    <name type="common">Asiatic mangrove</name>
    <dbReference type="NCBI Taxonomy" id="61149"/>
    <lineage>
        <taxon>Eukaryota</taxon>
        <taxon>Viridiplantae</taxon>
        <taxon>Streptophyta</taxon>
        <taxon>Embryophyta</taxon>
        <taxon>Tracheophyta</taxon>
        <taxon>Spermatophyta</taxon>
        <taxon>Magnoliopsida</taxon>
        <taxon>eudicotyledons</taxon>
        <taxon>Gunneridae</taxon>
        <taxon>Pentapetalae</taxon>
        <taxon>rosids</taxon>
        <taxon>fabids</taxon>
        <taxon>Malpighiales</taxon>
        <taxon>Rhizophoraceae</taxon>
        <taxon>Rhizophora</taxon>
    </lineage>
</organism>
<protein>
    <submittedName>
        <fullName evidence="1">Uncharacterized protein</fullName>
    </submittedName>
</protein>
<accession>A0A2P2N4W5</accession>
<dbReference type="EMBL" id="GGEC01056991">
    <property type="protein sequence ID" value="MBX37475.1"/>
    <property type="molecule type" value="Transcribed_RNA"/>
</dbReference>
<dbReference type="AlphaFoldDB" id="A0A2P2N4W5"/>
<evidence type="ECO:0000313" key="1">
    <source>
        <dbReference type="EMBL" id="MBX37475.1"/>
    </source>
</evidence>
<proteinExistence type="predicted"/>
<sequence length="84" mass="9701">MPIKTLNPLGLWDWGNSFKKEIKTYNLHRKSSSKTPCKQHERIILSLRINANPVSISNPNQHDLLNNNQQNLPNLDFLNQISLP</sequence>
<name>A0A2P2N4W5_RHIMU</name>